<dbReference type="HOGENOM" id="CLU_008762_1_1_1"/>
<dbReference type="EnsemblPlants" id="OBART12G04950.1">
    <property type="protein sequence ID" value="OBART12G04950.1"/>
    <property type="gene ID" value="OBART12G04950"/>
</dbReference>
<accession>A0A0D3HS43</accession>
<name>A0A0D3HS43_9ORYZ</name>
<proteinExistence type="predicted"/>
<feature type="transmembrane region" description="Helical" evidence="1">
    <location>
        <begin position="343"/>
        <end position="363"/>
    </location>
</feature>
<evidence type="ECO:0000313" key="3">
    <source>
        <dbReference type="EnsemblPlants" id="OBART12G04950.1"/>
    </source>
</evidence>
<dbReference type="PaxDb" id="65489-OBART12G04950.1"/>
<sequence length="722" mass="81122">MEEHLSVRNATRSATAWAASPVGRLVRIEVLVTISCCLLAVLVLLGSGRRAIHSAGFRLAVWSALMLSYPAVSYTIGLMQSASTFRNELIVAWGCFLLLLLGCADGIAAYSLNDSDQQARTVLNQGLQLVYVFILLISYVGSLPLQLKVLLLLLWALSAIKLGMRVRSFLSAGRDSVLTVENKLIADYMSREHEYSGRNYDAATMKGYKYVVVGEADQKDDNGDYHPIDQSNLDRSIITVEKVWECQGRLLLSSNGGDDAAASRRRDLCLSFAMFKLLRRRLGGYPLSEAPLNKTRDFVKVGLLAAADDHERMYRVIEVELGFLFDFYYARYRSPRETLIPDTLLFAAVLVASLSTLLSPAVLNHRARSNSVANGFDIWLTRTVIALFLFLESFQYLTLVFSDWHKVKMLCRYVREPTWQEHPGLELILKWMCHVRLIRYWNNSVGQYSLLLACLPPSRWRCTAGAGGVLCLPFPKPMARFLLRSRMTHHRKLPEEVKRAIYLFLRSGLARVRHGQYALEKNGALGVLYPPHVRQPAEMTTGTVQLILIWHIATELCDTKPQRQLADSGTKDHLVATTLSSYCAYLVSSAPELLPERSYDTQRLLEGVQRKAREFLRGCRSRDDMYDKLPATVSDSQASDVHNILVEGRRVGEILGKMDTTKKWKLLAELWVELILSVAPSDNAASHVQMLANGGELITHLWALLTHAGVVDKRTCTENKSP</sequence>
<feature type="domain" description="DUF4220" evidence="2">
    <location>
        <begin position="62"/>
        <end position="451"/>
    </location>
</feature>
<dbReference type="Proteomes" id="UP000026960">
    <property type="component" value="Chromosome 12"/>
</dbReference>
<keyword evidence="4" id="KW-1185">Reference proteome</keyword>
<feature type="transmembrane region" description="Helical" evidence="1">
    <location>
        <begin position="383"/>
        <end position="402"/>
    </location>
</feature>
<dbReference type="STRING" id="65489.A0A0D3HS43"/>
<dbReference type="InterPro" id="IPR025315">
    <property type="entry name" value="DUF4220"/>
</dbReference>
<dbReference type="InterPro" id="IPR007658">
    <property type="entry name" value="DUF594"/>
</dbReference>
<reference evidence="3" key="2">
    <citation type="submission" date="2015-03" db="UniProtKB">
        <authorList>
            <consortium name="EnsemblPlants"/>
        </authorList>
    </citation>
    <scope>IDENTIFICATION</scope>
</reference>
<reference evidence="3" key="1">
    <citation type="journal article" date="2009" name="Rice">
        <title>De Novo Next Generation Sequencing of Plant Genomes.</title>
        <authorList>
            <person name="Rounsley S."/>
            <person name="Marri P.R."/>
            <person name="Yu Y."/>
            <person name="He R."/>
            <person name="Sisneros N."/>
            <person name="Goicoechea J.L."/>
            <person name="Lee S.J."/>
            <person name="Angelova A."/>
            <person name="Kudrna D."/>
            <person name="Luo M."/>
            <person name="Affourtit J."/>
            <person name="Desany B."/>
            <person name="Knight J."/>
            <person name="Niazi F."/>
            <person name="Egholm M."/>
            <person name="Wing R.A."/>
        </authorList>
    </citation>
    <scope>NUCLEOTIDE SEQUENCE [LARGE SCALE GENOMIC DNA]</scope>
    <source>
        <strain evidence="3">cv. IRGC 105608</strain>
    </source>
</reference>
<feature type="transmembrane region" description="Helical" evidence="1">
    <location>
        <begin position="90"/>
        <end position="110"/>
    </location>
</feature>
<dbReference type="Pfam" id="PF13968">
    <property type="entry name" value="DUF4220"/>
    <property type="match status" value="1"/>
</dbReference>
<protein>
    <recommendedName>
        <fullName evidence="2">DUF4220 domain-containing protein</fullName>
    </recommendedName>
</protein>
<dbReference type="Pfam" id="PF04578">
    <property type="entry name" value="DUF594"/>
    <property type="match status" value="1"/>
</dbReference>
<dbReference type="Gramene" id="OBART12G04950.1">
    <property type="protein sequence ID" value="OBART12G04950.1"/>
    <property type="gene ID" value="OBART12G04950"/>
</dbReference>
<feature type="transmembrane region" description="Helical" evidence="1">
    <location>
        <begin position="59"/>
        <end position="78"/>
    </location>
</feature>
<feature type="transmembrane region" description="Helical" evidence="1">
    <location>
        <begin position="25"/>
        <end position="47"/>
    </location>
</feature>
<evidence type="ECO:0000259" key="2">
    <source>
        <dbReference type="Pfam" id="PF13968"/>
    </source>
</evidence>
<keyword evidence="1" id="KW-0472">Membrane</keyword>
<evidence type="ECO:0000313" key="4">
    <source>
        <dbReference type="Proteomes" id="UP000026960"/>
    </source>
</evidence>
<dbReference type="PANTHER" id="PTHR31325">
    <property type="entry name" value="OS01G0798800 PROTEIN-RELATED"/>
    <property type="match status" value="1"/>
</dbReference>
<dbReference type="AlphaFoldDB" id="A0A0D3HS43"/>
<organism evidence="3">
    <name type="scientific">Oryza barthii</name>
    <dbReference type="NCBI Taxonomy" id="65489"/>
    <lineage>
        <taxon>Eukaryota</taxon>
        <taxon>Viridiplantae</taxon>
        <taxon>Streptophyta</taxon>
        <taxon>Embryophyta</taxon>
        <taxon>Tracheophyta</taxon>
        <taxon>Spermatophyta</taxon>
        <taxon>Magnoliopsida</taxon>
        <taxon>Liliopsida</taxon>
        <taxon>Poales</taxon>
        <taxon>Poaceae</taxon>
        <taxon>BOP clade</taxon>
        <taxon>Oryzoideae</taxon>
        <taxon>Oryzeae</taxon>
        <taxon>Oryzinae</taxon>
        <taxon>Oryza</taxon>
    </lineage>
</organism>
<dbReference type="eggNOG" id="ENOG502QSWW">
    <property type="taxonomic scope" value="Eukaryota"/>
</dbReference>
<evidence type="ECO:0000256" key="1">
    <source>
        <dbReference type="SAM" id="Phobius"/>
    </source>
</evidence>
<keyword evidence="1" id="KW-0812">Transmembrane</keyword>
<keyword evidence="1" id="KW-1133">Transmembrane helix</keyword>